<dbReference type="GO" id="GO:0000156">
    <property type="term" value="F:phosphorelay response regulator activity"/>
    <property type="evidence" value="ECO:0007669"/>
    <property type="project" value="InterPro"/>
</dbReference>
<dbReference type="Pfam" id="PF00072">
    <property type="entry name" value="Response_reg"/>
    <property type="match status" value="1"/>
</dbReference>
<dbReference type="RefSeq" id="WP_089911174.1">
    <property type="nucleotide sequence ID" value="NZ_FOBB01000002.1"/>
</dbReference>
<evidence type="ECO:0000256" key="1">
    <source>
        <dbReference type="PROSITE-ProRule" id="PRU00169"/>
    </source>
</evidence>
<dbReference type="PROSITE" id="PS50110">
    <property type="entry name" value="RESPONSE_REGULATORY"/>
    <property type="match status" value="1"/>
</dbReference>
<proteinExistence type="predicted"/>
<dbReference type="CDD" id="cd17534">
    <property type="entry name" value="REC_DC-like"/>
    <property type="match status" value="1"/>
</dbReference>
<evidence type="ECO:0000259" key="3">
    <source>
        <dbReference type="PROSITE" id="PS50930"/>
    </source>
</evidence>
<dbReference type="EMBL" id="FOBB01000002">
    <property type="protein sequence ID" value="SEL73128.1"/>
    <property type="molecule type" value="Genomic_DNA"/>
</dbReference>
<dbReference type="SUPFAM" id="SSF52172">
    <property type="entry name" value="CheY-like"/>
    <property type="match status" value="1"/>
</dbReference>
<feature type="domain" description="HTH LytTR-type" evidence="3">
    <location>
        <begin position="148"/>
        <end position="249"/>
    </location>
</feature>
<gene>
    <name evidence="4" type="ORF">SAMN04488505_102967</name>
</gene>
<dbReference type="Gene3D" id="2.40.50.1020">
    <property type="entry name" value="LytTr DNA-binding domain"/>
    <property type="match status" value="1"/>
</dbReference>
<dbReference type="PANTHER" id="PTHR37299:SF1">
    <property type="entry name" value="STAGE 0 SPORULATION PROTEIN A HOMOLOG"/>
    <property type="match status" value="1"/>
</dbReference>
<dbReference type="STRING" id="573321.SAMN04488505_102967"/>
<reference evidence="4 5" key="1">
    <citation type="submission" date="2016-10" db="EMBL/GenBank/DDBJ databases">
        <authorList>
            <person name="de Groot N.N."/>
        </authorList>
    </citation>
    <scope>NUCLEOTIDE SEQUENCE [LARGE SCALE GENOMIC DNA]</scope>
    <source>
        <strain evidence="4 5">DSM 21039</strain>
    </source>
</reference>
<dbReference type="PANTHER" id="PTHR37299">
    <property type="entry name" value="TRANSCRIPTIONAL REGULATOR-RELATED"/>
    <property type="match status" value="1"/>
</dbReference>
<protein>
    <submittedName>
        <fullName evidence="4">Two component transcriptional regulator, LytTR family</fullName>
    </submittedName>
</protein>
<keyword evidence="1" id="KW-0597">Phosphoprotein</keyword>
<accession>A0A1H7SKY3</accession>
<evidence type="ECO:0000313" key="4">
    <source>
        <dbReference type="EMBL" id="SEL73128.1"/>
    </source>
</evidence>
<dbReference type="SMART" id="SM00850">
    <property type="entry name" value="LytTR"/>
    <property type="match status" value="1"/>
</dbReference>
<dbReference type="Gene3D" id="3.40.50.2300">
    <property type="match status" value="1"/>
</dbReference>
<dbReference type="Pfam" id="PF04397">
    <property type="entry name" value="LytTR"/>
    <property type="match status" value="1"/>
</dbReference>
<feature type="modified residue" description="4-aspartylphosphate" evidence="1">
    <location>
        <position position="55"/>
    </location>
</feature>
<organism evidence="4 5">
    <name type="scientific">Chitinophaga rupis</name>
    <dbReference type="NCBI Taxonomy" id="573321"/>
    <lineage>
        <taxon>Bacteria</taxon>
        <taxon>Pseudomonadati</taxon>
        <taxon>Bacteroidota</taxon>
        <taxon>Chitinophagia</taxon>
        <taxon>Chitinophagales</taxon>
        <taxon>Chitinophagaceae</taxon>
        <taxon>Chitinophaga</taxon>
    </lineage>
</organism>
<evidence type="ECO:0000313" key="5">
    <source>
        <dbReference type="Proteomes" id="UP000198984"/>
    </source>
</evidence>
<evidence type="ECO:0000259" key="2">
    <source>
        <dbReference type="PROSITE" id="PS50110"/>
    </source>
</evidence>
<dbReference type="InterPro" id="IPR011006">
    <property type="entry name" value="CheY-like_superfamily"/>
</dbReference>
<feature type="domain" description="Response regulatory" evidence="2">
    <location>
        <begin position="5"/>
        <end position="122"/>
    </location>
</feature>
<dbReference type="OrthoDB" id="2962330at2"/>
<dbReference type="InterPro" id="IPR046947">
    <property type="entry name" value="LytR-like"/>
</dbReference>
<dbReference type="AlphaFoldDB" id="A0A1H7SKY3"/>
<dbReference type="InterPro" id="IPR001789">
    <property type="entry name" value="Sig_transdc_resp-reg_receiver"/>
</dbReference>
<keyword evidence="5" id="KW-1185">Reference proteome</keyword>
<dbReference type="InterPro" id="IPR007492">
    <property type="entry name" value="LytTR_DNA-bd_dom"/>
</dbReference>
<dbReference type="Proteomes" id="UP000198984">
    <property type="component" value="Unassembled WGS sequence"/>
</dbReference>
<dbReference type="SMART" id="SM00448">
    <property type="entry name" value="REC"/>
    <property type="match status" value="1"/>
</dbReference>
<dbReference type="PROSITE" id="PS50930">
    <property type="entry name" value="HTH_LYTTR"/>
    <property type="match status" value="1"/>
</dbReference>
<sequence>MQPVKIMIVEDDPQQAALLQDMLLEQDYEITGIAGTLPEALKLFYTQPPDLVIIDVYLHGKRDGITFATQINESGDMQKPFIFLTSAADRTTFEAARLTTPFSYLLKPFNELELQYAMELAIERSAGADSGQFTATAEKHTVLIHDFFFVKNGNTLAKIMLDDILYIEVEGKYCKIVAGKEKYLVQQPLKLLLERLPEQQFIRVHRNFMVNIRSVMKLNLQENEIVLSGGQSILYSRRYLDSFLHLFDVLK</sequence>
<dbReference type="GO" id="GO:0003677">
    <property type="term" value="F:DNA binding"/>
    <property type="evidence" value="ECO:0007669"/>
    <property type="project" value="InterPro"/>
</dbReference>
<name>A0A1H7SKY3_9BACT</name>